<keyword evidence="1" id="KW-0479">Metal-binding</keyword>
<dbReference type="AlphaFoldDB" id="A0A072P1Q6"/>
<name>A0A072P1Q6_SCHAZ</name>
<evidence type="ECO:0000259" key="3">
    <source>
        <dbReference type="Pfam" id="PF08279"/>
    </source>
</evidence>
<dbReference type="OrthoDB" id="9792661at2"/>
<dbReference type="EMBL" id="JJRY01000003">
    <property type="protein sequence ID" value="KEF39425.1"/>
    <property type="molecule type" value="Genomic_DNA"/>
</dbReference>
<dbReference type="SUPFAM" id="SSF75500">
    <property type="entry name" value="Putative transcriptional regulator TM1602, C-terminal domain"/>
    <property type="match status" value="1"/>
</dbReference>
<evidence type="ECO:0000256" key="1">
    <source>
        <dbReference type="PIRSR" id="PIRSR037847-1"/>
    </source>
</evidence>
<evidence type="ECO:0000259" key="2">
    <source>
        <dbReference type="Pfam" id="PF02829"/>
    </source>
</evidence>
<dbReference type="GO" id="GO:0046872">
    <property type="term" value="F:metal ion binding"/>
    <property type="evidence" value="ECO:0007669"/>
    <property type="project" value="UniProtKB-KW"/>
</dbReference>
<dbReference type="Pfam" id="PF02829">
    <property type="entry name" value="3H"/>
    <property type="match status" value="1"/>
</dbReference>
<evidence type="ECO:0000313" key="5">
    <source>
        <dbReference type="Proteomes" id="UP000027936"/>
    </source>
</evidence>
<feature type="binding site" evidence="1">
    <location>
        <position position="150"/>
    </location>
    <ligand>
        <name>Ni(2+)</name>
        <dbReference type="ChEBI" id="CHEBI:49786"/>
    </ligand>
</feature>
<dbReference type="PIRSF" id="PIRSF037847">
    <property type="entry name" value="NiaR"/>
    <property type="match status" value="1"/>
</dbReference>
<dbReference type="PANTHER" id="PTHR40068">
    <property type="entry name" value="TRANSCRIPTION REPRESSOR NIAR-RELATED"/>
    <property type="match status" value="1"/>
</dbReference>
<feature type="domain" description="3H" evidence="2">
    <location>
        <begin position="80"/>
        <end position="174"/>
    </location>
</feature>
<dbReference type="SUPFAM" id="SSF46785">
    <property type="entry name" value="Winged helix' DNA-binding domain"/>
    <property type="match status" value="1"/>
</dbReference>
<evidence type="ECO:0000313" key="4">
    <source>
        <dbReference type="EMBL" id="KEF39425.1"/>
    </source>
</evidence>
<dbReference type="InterPro" id="IPR036390">
    <property type="entry name" value="WH_DNA-bd_sf"/>
</dbReference>
<keyword evidence="1" id="KW-0533">Nickel</keyword>
<gene>
    <name evidence="4" type="ORF">M670_01190</name>
</gene>
<sequence>MPDGKKILGEERRNLILDWLKQSDKPLTGSYIAEKVNVSRQVISQDITLLKARNEPIIATSQGYIYLKEQQYSRPSRVIISTHNPEQTKEELYLIVDCGVTVKDVKVEHPLYGNLTASIGVSNRSDVDQFYEKVKATKAPLLLQLTGGPHSHTIEADNEEQLEQAVKKLIDAGFIVRNATSD</sequence>
<feature type="binding site" evidence="1">
    <location>
        <position position="152"/>
    </location>
    <ligand>
        <name>Ni(2+)</name>
        <dbReference type="ChEBI" id="CHEBI:49786"/>
    </ligand>
</feature>
<dbReference type="InterPro" id="IPR004173">
    <property type="entry name" value="3H_domain"/>
</dbReference>
<proteinExistence type="predicted"/>
<dbReference type="PANTHER" id="PTHR40068:SF1">
    <property type="entry name" value="TRANSCRIPTION REPRESSOR NIAR-RELATED"/>
    <property type="match status" value="1"/>
</dbReference>
<dbReference type="Gene3D" id="3.30.1340.20">
    <property type="entry name" value="3H domain"/>
    <property type="match status" value="1"/>
</dbReference>
<dbReference type="Gene3D" id="1.10.10.10">
    <property type="entry name" value="Winged helix-like DNA-binding domain superfamily/Winged helix DNA-binding domain"/>
    <property type="match status" value="1"/>
</dbReference>
<dbReference type="InterPro" id="IPR035922">
    <property type="entry name" value="3H_dom_sf"/>
</dbReference>
<feature type="binding site" evidence="1">
    <location>
        <position position="83"/>
    </location>
    <ligand>
        <name>Ni(2+)</name>
        <dbReference type="ChEBI" id="CHEBI:49786"/>
    </ligand>
</feature>
<feature type="binding site" evidence="1">
    <location>
        <position position="91"/>
    </location>
    <ligand>
        <name>Ni(2+)</name>
        <dbReference type="ChEBI" id="CHEBI:49786"/>
    </ligand>
</feature>
<dbReference type="Pfam" id="PF08279">
    <property type="entry name" value="HTH_11"/>
    <property type="match status" value="1"/>
</dbReference>
<feature type="domain" description="Helix-turn-helix type 11" evidence="3">
    <location>
        <begin position="12"/>
        <end position="65"/>
    </location>
</feature>
<protein>
    <submittedName>
        <fullName evidence="4">Putative small molecule binding protein (Contains 3H domain)</fullName>
    </submittedName>
</protein>
<dbReference type="InterPro" id="IPR036388">
    <property type="entry name" value="WH-like_DNA-bd_sf"/>
</dbReference>
<reference evidence="4 5" key="1">
    <citation type="submission" date="2014-04" db="EMBL/GenBank/DDBJ databases">
        <title>Draft genome sequence of Bacillus azotoformans MEV2011, a (co-) denitrifying strain unable to grow in the presence of oxygen.</title>
        <authorList>
            <person name="Nielsen M."/>
            <person name="Schreiber L."/>
            <person name="Finster K."/>
            <person name="Schramm A."/>
        </authorList>
    </citation>
    <scope>NUCLEOTIDE SEQUENCE [LARGE SCALE GENOMIC DNA]</scope>
    <source>
        <strain evidence="4 5">MEV2011</strain>
    </source>
</reference>
<organism evidence="4 5">
    <name type="scientific">Schinkia azotoformans MEV2011</name>
    <dbReference type="NCBI Taxonomy" id="1348973"/>
    <lineage>
        <taxon>Bacteria</taxon>
        <taxon>Bacillati</taxon>
        <taxon>Bacillota</taxon>
        <taxon>Bacilli</taxon>
        <taxon>Bacillales</taxon>
        <taxon>Bacillaceae</taxon>
        <taxon>Calidifontibacillus/Schinkia group</taxon>
        <taxon>Schinkia</taxon>
    </lineage>
</organism>
<dbReference type="PATRIC" id="fig|1348973.3.peg.1164"/>
<dbReference type="InterPro" id="IPR013196">
    <property type="entry name" value="HTH_11"/>
</dbReference>
<accession>A0A072P1Q6</accession>
<comment type="caution">
    <text evidence="4">The sequence shown here is derived from an EMBL/GenBank/DDBJ whole genome shotgun (WGS) entry which is preliminary data.</text>
</comment>
<dbReference type="InterPro" id="IPR026043">
    <property type="entry name" value="NadR"/>
</dbReference>
<dbReference type="RefSeq" id="WP_035194037.1">
    <property type="nucleotide sequence ID" value="NZ_JJRY01000003.1"/>
</dbReference>
<dbReference type="Proteomes" id="UP000027936">
    <property type="component" value="Unassembled WGS sequence"/>
</dbReference>